<protein>
    <submittedName>
        <fullName evidence="4">Nucleoporin_N domain-containing protein</fullName>
    </submittedName>
</protein>
<dbReference type="GO" id="GO:0042073">
    <property type="term" value="P:intraciliary transport"/>
    <property type="evidence" value="ECO:0007669"/>
    <property type="project" value="InterPro"/>
</dbReference>
<organism evidence="2 4">
    <name type="scientific">Dracunculus medinensis</name>
    <name type="common">Guinea worm</name>
    <dbReference type="NCBI Taxonomy" id="318479"/>
    <lineage>
        <taxon>Eukaryota</taxon>
        <taxon>Metazoa</taxon>
        <taxon>Ecdysozoa</taxon>
        <taxon>Nematoda</taxon>
        <taxon>Chromadorea</taxon>
        <taxon>Rhabditida</taxon>
        <taxon>Spirurina</taxon>
        <taxon>Dracunculoidea</taxon>
        <taxon>Dracunculidae</taxon>
        <taxon>Dracunculus</taxon>
    </lineage>
</organism>
<dbReference type="WBParaSite" id="DME_0000397001-mRNA-1">
    <property type="protein sequence ID" value="DME_0000397001-mRNA-1"/>
    <property type="gene ID" value="DME_0000397001"/>
</dbReference>
<dbReference type="PANTHER" id="PTHR16022">
    <property type="entry name" value="WD REPEAT DOMAIN 60"/>
    <property type="match status" value="1"/>
</dbReference>
<sequence>MKFYHQIPKSNVTAIVQNCDRLFVAYFIENSLADDIISKSLLVEYNINNNNINSPQRVMICDGNIRCFCLSIDKKNAIFAGLNDGSCVAFDLTESDSLFKSTLPWPNMNDEVKLRTAAYDTSFKGFLEFDEKCDDHQWPIISIHAIGDDSASSMITTCSDNTYQVVTINEVGTLIIWSIIQSELNNDNDLGVRPGAKLKMSQAAILHLHRTIENLTISNPRLKVSAMVTNPSDASQFLIGTDIGLIVNVSRISTSVNYAGPRIYKTDDVTFSTPLQIAGFSNGNILLYKLGQSKPISTFMSAKYSMKPVTHIDFSPSFTTEPEGEF</sequence>
<evidence type="ECO:0000313" key="2">
    <source>
        <dbReference type="Proteomes" id="UP000038040"/>
    </source>
</evidence>
<dbReference type="GO" id="GO:0005868">
    <property type="term" value="C:cytoplasmic dynein complex"/>
    <property type="evidence" value="ECO:0007669"/>
    <property type="project" value="InterPro"/>
</dbReference>
<evidence type="ECO:0000313" key="3">
    <source>
        <dbReference type="Proteomes" id="UP000274756"/>
    </source>
</evidence>
<dbReference type="EMBL" id="UYYG01001164">
    <property type="protein sequence ID" value="VDN58002.1"/>
    <property type="molecule type" value="Genomic_DNA"/>
</dbReference>
<keyword evidence="3" id="KW-1185">Reference proteome</keyword>
<accession>A0A0N4UA23</accession>
<dbReference type="SUPFAM" id="SSF50978">
    <property type="entry name" value="WD40 repeat-like"/>
    <property type="match status" value="1"/>
</dbReference>
<gene>
    <name evidence="1" type="ORF">DME_LOCUS7975</name>
</gene>
<dbReference type="AlphaFoldDB" id="A0A0N4UA23"/>
<evidence type="ECO:0000313" key="4">
    <source>
        <dbReference type="WBParaSite" id="DME_0000397001-mRNA-1"/>
    </source>
</evidence>
<dbReference type="Proteomes" id="UP000038040">
    <property type="component" value="Unplaced"/>
</dbReference>
<reference evidence="4" key="1">
    <citation type="submission" date="2017-02" db="UniProtKB">
        <authorList>
            <consortium name="WormBaseParasite"/>
        </authorList>
    </citation>
    <scope>IDENTIFICATION</scope>
</reference>
<dbReference type="InterPro" id="IPR015943">
    <property type="entry name" value="WD40/YVTN_repeat-like_dom_sf"/>
</dbReference>
<dbReference type="Gene3D" id="2.130.10.10">
    <property type="entry name" value="YVTN repeat-like/Quinoprotein amine dehydrogenase"/>
    <property type="match status" value="1"/>
</dbReference>
<evidence type="ECO:0000313" key="1">
    <source>
        <dbReference type="EMBL" id="VDN58002.1"/>
    </source>
</evidence>
<name>A0A0N4UA23_DRAME</name>
<dbReference type="GO" id="GO:0045504">
    <property type="term" value="F:dynein heavy chain binding"/>
    <property type="evidence" value="ECO:0007669"/>
    <property type="project" value="InterPro"/>
</dbReference>
<dbReference type="InterPro" id="IPR042505">
    <property type="entry name" value="DYNC2I1"/>
</dbReference>
<dbReference type="STRING" id="318479.A0A0N4UA23"/>
<dbReference type="GO" id="GO:0045503">
    <property type="term" value="F:dynein light chain binding"/>
    <property type="evidence" value="ECO:0007669"/>
    <property type="project" value="InterPro"/>
</dbReference>
<reference evidence="1 3" key="2">
    <citation type="submission" date="2018-11" db="EMBL/GenBank/DDBJ databases">
        <authorList>
            <consortium name="Pathogen Informatics"/>
        </authorList>
    </citation>
    <scope>NUCLEOTIDE SEQUENCE [LARGE SCALE GENOMIC DNA]</scope>
</reference>
<proteinExistence type="predicted"/>
<dbReference type="PANTHER" id="PTHR16022:SF0">
    <property type="entry name" value="CYTOPLASMIC DYNEIN 2 INTERMEDIATE CHAIN 1"/>
    <property type="match status" value="1"/>
</dbReference>
<dbReference type="OrthoDB" id="2162425at2759"/>
<dbReference type="GO" id="GO:0005929">
    <property type="term" value="C:cilium"/>
    <property type="evidence" value="ECO:0007669"/>
    <property type="project" value="GOC"/>
</dbReference>
<dbReference type="Proteomes" id="UP000274756">
    <property type="component" value="Unassembled WGS sequence"/>
</dbReference>
<dbReference type="InterPro" id="IPR036322">
    <property type="entry name" value="WD40_repeat_dom_sf"/>
</dbReference>